<keyword evidence="2" id="KW-1185">Reference proteome</keyword>
<name>A0A7N1A628_KALFE</name>
<organism evidence="1 2">
    <name type="scientific">Kalanchoe fedtschenkoi</name>
    <name type="common">Lavender scallops</name>
    <name type="synonym">South American air plant</name>
    <dbReference type="NCBI Taxonomy" id="63787"/>
    <lineage>
        <taxon>Eukaryota</taxon>
        <taxon>Viridiplantae</taxon>
        <taxon>Streptophyta</taxon>
        <taxon>Embryophyta</taxon>
        <taxon>Tracheophyta</taxon>
        <taxon>Spermatophyta</taxon>
        <taxon>Magnoliopsida</taxon>
        <taxon>eudicotyledons</taxon>
        <taxon>Gunneridae</taxon>
        <taxon>Pentapetalae</taxon>
        <taxon>Saxifragales</taxon>
        <taxon>Crassulaceae</taxon>
        <taxon>Kalanchoe</taxon>
    </lineage>
</organism>
<sequence length="77" mass="8408">MIFFLAETNCTAQLNDVVSLLKVKALPLSPVHRSSTPPQIDRPLRRFHHLLVGSKSGQLLLCPSKLLSSLSILASSD</sequence>
<dbReference type="EnsemblPlants" id="Kaladp0457s0009.1.v1.1">
    <property type="protein sequence ID" value="Kaladp0457s0009.1.v1.1.CDS.1"/>
    <property type="gene ID" value="Kaladp0457s0009.v1.1"/>
</dbReference>
<reference evidence="1" key="1">
    <citation type="submission" date="2021-01" db="UniProtKB">
        <authorList>
            <consortium name="EnsemblPlants"/>
        </authorList>
    </citation>
    <scope>IDENTIFICATION</scope>
</reference>
<dbReference type="Gramene" id="Kaladp0457s0009.1.v1.1">
    <property type="protein sequence ID" value="Kaladp0457s0009.1.v1.1.CDS.1"/>
    <property type="gene ID" value="Kaladp0457s0009.v1.1"/>
</dbReference>
<accession>A0A7N1A628</accession>
<protein>
    <submittedName>
        <fullName evidence="1">Uncharacterized protein</fullName>
    </submittedName>
</protein>
<dbReference type="AlphaFoldDB" id="A0A7N1A628"/>
<evidence type="ECO:0000313" key="1">
    <source>
        <dbReference type="EnsemblPlants" id="Kaladp0457s0009.1.v1.1.CDS.1"/>
    </source>
</evidence>
<proteinExistence type="predicted"/>
<dbReference type="Proteomes" id="UP000594263">
    <property type="component" value="Unplaced"/>
</dbReference>
<evidence type="ECO:0000313" key="2">
    <source>
        <dbReference type="Proteomes" id="UP000594263"/>
    </source>
</evidence>